<gene>
    <name evidence="5" type="primary">CSF1</name>
    <name evidence="5" type="ORF">N0V91_005268</name>
</gene>
<feature type="compositionally biased region" description="Basic and acidic residues" evidence="1">
    <location>
        <begin position="1289"/>
        <end position="1300"/>
    </location>
</feature>
<dbReference type="InterPro" id="IPR048636">
    <property type="entry name" value="Csf1_N"/>
</dbReference>
<dbReference type="Pfam" id="PF21678">
    <property type="entry name" value="Csf1_N"/>
    <property type="match status" value="2"/>
</dbReference>
<dbReference type="PANTHER" id="PTHR32085:SF3">
    <property type="entry name" value="PROTEIN CSF1"/>
    <property type="match status" value="1"/>
</dbReference>
<feature type="compositionally biased region" description="Low complexity" evidence="1">
    <location>
        <begin position="124"/>
        <end position="141"/>
    </location>
</feature>
<feature type="region of interest" description="Disordered" evidence="1">
    <location>
        <begin position="196"/>
        <end position="261"/>
    </location>
</feature>
<feature type="domain" description="Csf1 N-terminal" evidence="3">
    <location>
        <begin position="149"/>
        <end position="566"/>
    </location>
</feature>
<dbReference type="InterPro" id="IPR029636">
    <property type="entry name" value="Csf1"/>
</dbReference>
<evidence type="ECO:0000259" key="3">
    <source>
        <dbReference type="Pfam" id="PF21678"/>
    </source>
</evidence>
<dbReference type="PANTHER" id="PTHR32085">
    <property type="entry name" value="PROTEIN CSF1"/>
    <property type="match status" value="1"/>
</dbReference>
<comment type="caution">
    <text evidence="5">The sequence shown here is derived from an EMBL/GenBank/DDBJ whole genome shotgun (WGS) entry which is preliminary data.</text>
</comment>
<accession>A0A9W8ZD29</accession>
<evidence type="ECO:0000313" key="5">
    <source>
        <dbReference type="EMBL" id="KAJ4405318.1"/>
    </source>
</evidence>
<proteinExistence type="predicted"/>
<dbReference type="OrthoDB" id="10051416at2759"/>
<feature type="domain" description="Csf1 N-terminal" evidence="3">
    <location>
        <begin position="603"/>
        <end position="882"/>
    </location>
</feature>
<feature type="compositionally biased region" description="Low complexity" evidence="1">
    <location>
        <begin position="3193"/>
        <end position="3203"/>
    </location>
</feature>
<feature type="compositionally biased region" description="Basic and acidic residues" evidence="1">
    <location>
        <begin position="574"/>
        <end position="585"/>
    </location>
</feature>
<evidence type="ECO:0000313" key="6">
    <source>
        <dbReference type="Proteomes" id="UP001140510"/>
    </source>
</evidence>
<dbReference type="Proteomes" id="UP001140510">
    <property type="component" value="Unassembled WGS sequence"/>
</dbReference>
<sequence>MAGGIVAEPLNPRDGFNWVFLVELLICGILTIFFFFYFNRLFATLISYAVRAYTWRNFHAYIDITGLQISPLGGRIFFKDIRYHGHNETILVHGGYITWNYWLRRVRDAKVYTEVDPPTEDDSSSSSSSSHAPSTSPSPSTGRSGNVDKAEKGGKQTPKQLPCRISIKVSGVEAFMYNRSPAYDGIVEAFERKARANAEPTEHGSTSTANGTRSGPDSQSELSHEDGHHHNKLRKGPPEKERDALRVDTSHSTASGPKKDSLPAFLKILPVHVDVTKGAIVVGNENTMAVITAQFEKATGVLDADSAGPLDVYQQLFSFQVTHPVVHMKPNPDYKASQLDTAAQYKQESGKGVSEETIIEKDVTRKRRKPWSKIIPVFSGLFSRSSDSVHTHSPSGTKSSKYFTPQWQFPGQERWKGLARYLDDSQNDGHGEWDGIEYAKTSLIADIPCVNFDFYWDVTGPVPAELDNSMFVDPNRPDDINGSVPPNYGMDIEIFGGTINYGPWADRHRGIFQNIFFPGARVDAVPAVALKTGDPRALSIFKIFLCVKDDTVLRIPVREPSKDGKWKGKAHTLAAHEKSANDKAKGKTKSRKRRGKQRDTGAAQNVRPFAWIDVKVASNTSVNYLMDMVASEKGFGNKLSVSIPSTEISSSVNHGLLWRSGHIGLTCDLSAPLAWNTLRTWMFNIKCQDLELFLLRDHLFLLTDLVADWGAGPPPDYFLFVPFRYLLHVEFENFRLFMNTNDSNIVNNPADLDDNNFVILSGQHLRGDVTIPLDKFRPLENQIEFDVRGEDMSLDVSMPSKNTLKTFLQKAKVAKLGGLTLTGSHTYVTTTDPMNTDRLYLDIQGHRLTLELYGWLIHHFMKIKDNYFGDDMHFKTLEEFQGLPSTSLSRDGQEAEKQPVKISNDLDVILCVSADDASIHVPANLYSAERSIRADLPYASADLRFTNYYMDLMVNFSPLSISLSEPDASPESSPEQLHGSSSGQTELFIDSIVIFGHRLFGLPPTEPTYICNWDFDVGRISGECTSAFIETAAGAARSFAFTIDDDENSLPLTEIPVIHDATLLRLRTQDIHLWLHVAPEALLVKTSAITLDFNDLAGTTFSQRLSACIPDLTFGAVDARSASRHRTRAGEKQVVETHAFFQTTLSLNMLKRKLDFTADREKQQAHMREHDQRTNRAHFLFKHEFDDTFHPSKAALNNVRPPAMQFPDIPQPILFHGPRTNETASMRSTASLTSESLPRGRRLDAKSIRSVSNGSLAGSIQSAFRHKHTARTAESSRSRTLLGGSSNRAESEGRFYTPTEERERLRRNLAPSSVALSSSLAAPYFPLERVDPDMSDVPSIPELPPPLRSKRDDVLIFNDVSTGQLDETFSHTSLLISAEPGIRIYCTPAFIKCISNLVEILQPQRPEDLLDEFQVKVMGKILSNRTRLEGIGSSLEINARVPFAHIRFQHGFNSTSSSAAGKDQYDVIANSLEIAARIKKFPGERAGEDSLALHTTLGSLGLSVMERALQGPSEGVAVQAELRDVLVWSLLNKESSVNISFRSFETAAASKKIEYLASLAHRTTILAEDLAVGFVEADKRQDNRLRYLAWYLTSVQDQYADPAFLTKASYALRAARDHLRSHDSWKIISRFRYTWQCLPSYEKSDLNKKCAQRSIGCPEDAEEKIIAMWDQWRTWDLAHVDKSLAMRMLFSHVVDSLPTPDSAPLYLDIKAGGVKLMIDPGPKQSEVELVILAINVALLPPVREPDALGMVTTDTPTRSSTVLISSRETLLHIHWEICELAGALTNLFLKEDTAPDTTALSKAGPPKQSKKLAHHQDVQVVFATDKSEIILDTVNLRSIMTGRRLRFSFVDVDKKASDLGEILSAHVHLELAVGEIFSRSRSLAKAQFEQPSLNFALVEHEKGSNIPDEIKAAATSQIIIIKVQEDILGFVEVIDSVLREEVAYFQRQAKAMQTITKKNKDAPPKIIKAKDGQLPNISLALFMDAYQVELAVLHPLGWSISGKSGRIAVVPTLGKNVTLRVDYDLDASHHRLYSTSDEGSHVISSLQLPAVNGRLNVSQTDQETRIMASGIVDIIHIQASEIQALATTMNKPEITQMLDAVKDDAEILKTHFVEIFPPSADDAVTKPPTASKDVLFGVQMTFSGMNVVAVAPAKDSNSPNAHLAFRLSTVQLKATNIGSDNKATTFPEGIVRIHEVTVDMTLEHGQSVRRCGNLTFSAILQATTEEDSDPQRRLYRVRSSGLEINAFADTASAVVDVMNHLQDKIRDLDLSKEKKYLKRLRHTRSKLSSKRAKSVKSRAETDNDSVDSGALFTSTYSMELLDMQATWVVGNSIAPFANTEAEDLVLSFRKITLSTQKDDAARLMIEDMQLQMVPISADKRVRSLNSALLPKMQFNVAYASTKDTRQLAFHAAGKALDLQLDSHFILPANIIERSIALAGTKFRKASANWSVTPTTSGAQRKNPFGNKRLSSLTVDANFAGAVVHINGREGPSAHGASHRSQQKGRYSQFVGDGSKSSLALRAPGIALRVEYQDEGHDPSLNADLRVDGSSNTLLPTVVPIIIDISDSIKAVVRDKDGDDSSDSPKKEKSQLQVKPTAKLLDEDNNIINADPSALLGRTSLNFGLRICKQEFSLSCQPIARVAAIAKVEDIYVTVNSVKSPEHGHFFAASAAFTKLNATVQHVYSRESTFSLDMDSIVLSLMNSKHLSGTSGISAILKINPTALQINARQLQDFLLFREIWIPPEIRQSSQPADANVNPNPEPQEYLMQRYQQVTAATAFPWNANVAIADVKVDLDLGQAIGKSSLHIHNMWASSTKGTDWEQNLCIGIEKVGLESTGRTSGFVELAGVKVRTSIRWPERSPDKRSTPLIQASIAFRQLRVKSGFDYQAFAVADIANFEFLMYNVRDDDGSGQDRLVAILDGDKVHVFCHATSAAQGLALYQAIERLVQENQQAYMQSLKDIEKYLRRKSSVSQSFGRSPSQSMIAAKPDEDDAFKAPISLHTDVVVTLRSVNLGIYPGTFLDNVVLMLEAGDMQARFAVALETSKIHSSLGMTLGQLSVALSPIPTRKTPKSVADLTVEDIVESARSARGGTILRVPKVIATMHTWQVPKNNHIDYVFKSSLEGKVDVGWNYSRISHIRQMWSNHSRTLASRLGKPLPDSNIKISTGNTLDVPGVDGAKDVNEDLTAANTAANANQSRARALSVSTSPNPDNPDDQEKITAVVNVPQSKYEYTPLEPPVIETPQLRDMGEATPPLEWIGLHRDRLPNVTHQIVIVTLLEIAREVEDAYERILGSS</sequence>
<name>A0A9W8ZD29_9PLEO</name>
<feature type="region of interest" description="Disordered" evidence="1">
    <location>
        <begin position="2282"/>
        <end position="2303"/>
    </location>
</feature>
<evidence type="ECO:0000259" key="4">
    <source>
        <dbReference type="Pfam" id="PF25038"/>
    </source>
</evidence>
<feature type="compositionally biased region" description="Basic and acidic residues" evidence="1">
    <location>
        <begin position="2573"/>
        <end position="2589"/>
    </location>
</feature>
<dbReference type="EMBL" id="JAPEVA010000035">
    <property type="protein sequence ID" value="KAJ4405318.1"/>
    <property type="molecule type" value="Genomic_DNA"/>
</dbReference>
<dbReference type="GO" id="GO:0016020">
    <property type="term" value="C:membrane"/>
    <property type="evidence" value="ECO:0007669"/>
    <property type="project" value="InterPro"/>
</dbReference>
<feature type="compositionally biased region" description="Basic residues" evidence="1">
    <location>
        <begin position="586"/>
        <end position="596"/>
    </location>
</feature>
<feature type="compositionally biased region" description="Basic and acidic residues" evidence="1">
    <location>
        <begin position="236"/>
        <end position="249"/>
    </location>
</feature>
<feature type="domain" description="Csf1 C-terminal region" evidence="4">
    <location>
        <begin position="3226"/>
        <end position="3294"/>
    </location>
</feature>
<keyword evidence="6" id="KW-1185">Reference proteome</keyword>
<keyword evidence="5" id="KW-0675">Receptor</keyword>
<feature type="transmembrane region" description="Helical" evidence="2">
    <location>
        <begin position="18"/>
        <end position="38"/>
    </location>
</feature>
<feature type="region of interest" description="Disordered" evidence="1">
    <location>
        <begin position="3193"/>
        <end position="3217"/>
    </location>
</feature>
<protein>
    <submittedName>
        <fullName evidence="5">Macrophage colony-stimulating factor 1 receptor</fullName>
    </submittedName>
</protein>
<feature type="region of interest" description="Disordered" evidence="1">
    <location>
        <begin position="114"/>
        <end position="162"/>
    </location>
</feature>
<feature type="compositionally biased region" description="Basic residues" evidence="1">
    <location>
        <begin position="2282"/>
        <end position="2296"/>
    </location>
</feature>
<feature type="domain" description="Csf1 C-terminal region" evidence="4">
    <location>
        <begin position="2380"/>
        <end position="3154"/>
    </location>
</feature>
<keyword evidence="2" id="KW-0472">Membrane</keyword>
<organism evidence="5 6">
    <name type="scientific">Didymella pomorum</name>
    <dbReference type="NCBI Taxonomy" id="749634"/>
    <lineage>
        <taxon>Eukaryota</taxon>
        <taxon>Fungi</taxon>
        <taxon>Dikarya</taxon>
        <taxon>Ascomycota</taxon>
        <taxon>Pezizomycotina</taxon>
        <taxon>Dothideomycetes</taxon>
        <taxon>Pleosporomycetidae</taxon>
        <taxon>Pleosporales</taxon>
        <taxon>Pleosporineae</taxon>
        <taxon>Didymellaceae</taxon>
        <taxon>Didymella</taxon>
    </lineage>
</organism>
<keyword evidence="2" id="KW-0812">Transmembrane</keyword>
<keyword evidence="2" id="KW-1133">Transmembrane helix</keyword>
<dbReference type="GO" id="GO:0006113">
    <property type="term" value="P:fermentation"/>
    <property type="evidence" value="ECO:0007669"/>
    <property type="project" value="InterPro"/>
</dbReference>
<dbReference type="InterPro" id="IPR056779">
    <property type="entry name" value="Csf1_C"/>
</dbReference>
<feature type="compositionally biased region" description="Polar residues" evidence="1">
    <location>
        <begin position="203"/>
        <end position="221"/>
    </location>
</feature>
<evidence type="ECO:0000256" key="2">
    <source>
        <dbReference type="SAM" id="Phobius"/>
    </source>
</evidence>
<feature type="region of interest" description="Disordered" evidence="1">
    <location>
        <begin position="560"/>
        <end position="602"/>
    </location>
</feature>
<evidence type="ECO:0000256" key="1">
    <source>
        <dbReference type="SAM" id="MobiDB-lite"/>
    </source>
</evidence>
<feature type="region of interest" description="Disordered" evidence="1">
    <location>
        <begin position="1263"/>
        <end position="1300"/>
    </location>
</feature>
<feature type="region of interest" description="Disordered" evidence="1">
    <location>
        <begin position="2573"/>
        <end position="2595"/>
    </location>
</feature>
<dbReference type="Pfam" id="PF25038">
    <property type="entry name" value="Csf1_C"/>
    <property type="match status" value="2"/>
</dbReference>
<reference evidence="5" key="1">
    <citation type="submission" date="2022-10" db="EMBL/GenBank/DDBJ databases">
        <title>Tapping the CABI collections for fungal endophytes: first genome assemblies for Collariella, Neodidymelliopsis, Ascochyta clinopodiicola, Didymella pomorum, Didymosphaeria variabile, Neocosmospora piperis and Neocucurbitaria cava.</title>
        <authorList>
            <person name="Hill R."/>
        </authorList>
    </citation>
    <scope>NUCLEOTIDE SEQUENCE</scope>
    <source>
        <strain evidence="5">IMI 355091</strain>
    </source>
</reference>
<feature type="region of interest" description="Disordered" evidence="1">
    <location>
        <begin position="2487"/>
        <end position="2511"/>
    </location>
</feature>